<dbReference type="GO" id="GO:0005506">
    <property type="term" value="F:iron ion binding"/>
    <property type="evidence" value="ECO:0007669"/>
    <property type="project" value="InterPro"/>
</dbReference>
<proteinExistence type="inferred from homology"/>
<reference evidence="9" key="1">
    <citation type="submission" date="2020-02" db="EMBL/GenBank/DDBJ databases">
        <authorList>
            <person name="Meier V. D."/>
        </authorList>
    </citation>
    <scope>NUCLEOTIDE SEQUENCE</scope>
    <source>
        <strain evidence="9">AVDCRST_MAG67</strain>
    </source>
</reference>
<evidence type="ECO:0000256" key="1">
    <source>
        <dbReference type="ARBA" id="ARBA00001971"/>
    </source>
</evidence>
<dbReference type="Pfam" id="PF00067">
    <property type="entry name" value="p450"/>
    <property type="match status" value="1"/>
</dbReference>
<evidence type="ECO:0000256" key="2">
    <source>
        <dbReference type="ARBA" id="ARBA00010617"/>
    </source>
</evidence>
<dbReference type="GO" id="GO:0004497">
    <property type="term" value="F:monooxygenase activity"/>
    <property type="evidence" value="ECO:0007669"/>
    <property type="project" value="UniProtKB-KW"/>
</dbReference>
<feature type="region of interest" description="Disordered" evidence="8">
    <location>
        <begin position="1"/>
        <end position="37"/>
    </location>
</feature>
<organism evidence="9">
    <name type="scientific">uncultured Solirubrobacteraceae bacterium</name>
    <dbReference type="NCBI Taxonomy" id="1162706"/>
    <lineage>
        <taxon>Bacteria</taxon>
        <taxon>Bacillati</taxon>
        <taxon>Actinomycetota</taxon>
        <taxon>Thermoleophilia</taxon>
        <taxon>Solirubrobacterales</taxon>
        <taxon>Solirubrobacteraceae</taxon>
        <taxon>environmental samples</taxon>
    </lineage>
</organism>
<protein>
    <submittedName>
        <fullName evidence="9">Cytochrome P450 hydroxylase</fullName>
    </submittedName>
</protein>
<dbReference type="GO" id="GO:0016705">
    <property type="term" value="F:oxidoreductase activity, acting on paired donors, with incorporation or reduction of molecular oxygen"/>
    <property type="evidence" value="ECO:0007669"/>
    <property type="project" value="InterPro"/>
</dbReference>
<evidence type="ECO:0000313" key="9">
    <source>
        <dbReference type="EMBL" id="CAA9469736.1"/>
    </source>
</evidence>
<accession>A0A6J4RBY0</accession>
<dbReference type="PANTHER" id="PTHR46696:SF5">
    <property type="entry name" value="CYTOCHROME P450 BJ-1"/>
    <property type="match status" value="1"/>
</dbReference>
<dbReference type="Gene3D" id="1.10.630.10">
    <property type="entry name" value="Cytochrome P450"/>
    <property type="match status" value="1"/>
</dbReference>
<dbReference type="PRINTS" id="PR00359">
    <property type="entry name" value="BP450"/>
</dbReference>
<sequence length="429" mass="46612">MVSGRSSGGGGGVRRGRVSERYGGPYGHAMDARRHPTGRFSVGATATLEQLEADPHALLARLREREPVSWVSALEGWLVTRRDLAMQVMRDPQTFTVDDSRFSTGQVVGPSMLTRDGEEHRRHRDPFAEAFRRGAVHARLTQLVREETEQLIDEMQPAGCAELRRSLAGPLAVAVVTRTLGIQDADADAVLGWYERIVAAVTDLTAGRPLSAQGRDAYAALSAAIGPALEREPAASLLATAASDARGLEREHVISNAAVLLFGGIETTEGMIANAVWHLLCHPDELARVRATPSVLANAIEESLRLEPAAAIVDRYATADVELAGAPIRCGELVRVSIAGANRDPEMFADPDRFDVARNNARRHLSFAHGPHACIAMHLARLEAHTALEQLLHRLPALRLDPARPSAPRGLVFRKPPQLHVRWTPWSTS</sequence>
<evidence type="ECO:0000256" key="6">
    <source>
        <dbReference type="ARBA" id="ARBA00023004"/>
    </source>
</evidence>
<comment type="similarity">
    <text evidence="2">Belongs to the cytochrome P450 family.</text>
</comment>
<evidence type="ECO:0000256" key="8">
    <source>
        <dbReference type="SAM" id="MobiDB-lite"/>
    </source>
</evidence>
<keyword evidence="7" id="KW-0503">Monooxygenase</keyword>
<evidence type="ECO:0000256" key="5">
    <source>
        <dbReference type="ARBA" id="ARBA00023002"/>
    </source>
</evidence>
<dbReference type="InterPro" id="IPR036396">
    <property type="entry name" value="Cyt_P450_sf"/>
</dbReference>
<name>A0A6J4RBY0_9ACTN</name>
<comment type="cofactor">
    <cofactor evidence="1">
        <name>heme</name>
        <dbReference type="ChEBI" id="CHEBI:30413"/>
    </cofactor>
</comment>
<dbReference type="EMBL" id="CADCVQ010000001">
    <property type="protein sequence ID" value="CAA9469736.1"/>
    <property type="molecule type" value="Genomic_DNA"/>
</dbReference>
<evidence type="ECO:0000256" key="4">
    <source>
        <dbReference type="ARBA" id="ARBA00022723"/>
    </source>
</evidence>
<gene>
    <name evidence="9" type="ORF">AVDCRST_MAG67-96</name>
</gene>
<dbReference type="PRINTS" id="PR00385">
    <property type="entry name" value="P450"/>
</dbReference>
<dbReference type="SUPFAM" id="SSF48264">
    <property type="entry name" value="Cytochrome P450"/>
    <property type="match status" value="1"/>
</dbReference>
<keyword evidence="4" id="KW-0479">Metal-binding</keyword>
<dbReference type="AlphaFoldDB" id="A0A6J4RBY0"/>
<feature type="compositionally biased region" description="Gly residues" evidence="8">
    <location>
        <begin position="1"/>
        <end position="13"/>
    </location>
</feature>
<keyword evidence="6" id="KW-0408">Iron</keyword>
<keyword evidence="5" id="KW-0560">Oxidoreductase</keyword>
<keyword evidence="3" id="KW-0349">Heme</keyword>
<evidence type="ECO:0000256" key="3">
    <source>
        <dbReference type="ARBA" id="ARBA00022617"/>
    </source>
</evidence>
<dbReference type="InterPro" id="IPR001128">
    <property type="entry name" value="Cyt_P450"/>
</dbReference>
<dbReference type="GO" id="GO:0020037">
    <property type="term" value="F:heme binding"/>
    <property type="evidence" value="ECO:0007669"/>
    <property type="project" value="InterPro"/>
</dbReference>
<evidence type="ECO:0000256" key="7">
    <source>
        <dbReference type="ARBA" id="ARBA00023033"/>
    </source>
</evidence>
<dbReference type="PANTHER" id="PTHR46696">
    <property type="entry name" value="P450, PUTATIVE (EUROFUNG)-RELATED"/>
    <property type="match status" value="1"/>
</dbReference>
<dbReference type="InterPro" id="IPR002397">
    <property type="entry name" value="Cyt_P450_B"/>
</dbReference>